<dbReference type="RefSeq" id="WP_104510390.1">
    <property type="nucleotide sequence ID" value="NZ_JACIGC010000001.1"/>
</dbReference>
<dbReference type="OrthoDB" id="7060861at2"/>
<sequence length="94" mass="9523">MKISIMAVIAAAMLASPTLAQAQAQAQRGPVAAACASDIEQYCKGLPHVNRAVRICLEKNKDNVAAACRQALESTGGGRGCGPGGGCGRGRQAQ</sequence>
<reference evidence="1 2" key="1">
    <citation type="journal article" date="2018" name="Arch. Microbiol.">
        <title>New insights into the metabolic potential of the phototrophic purple bacterium Rhodopila globiformis DSM 161(T) from its draft genome sequence and evidence for a vanadium-dependent nitrogenase.</title>
        <authorList>
            <person name="Imhoff J.F."/>
            <person name="Rahn T."/>
            <person name="Kunzel S."/>
            <person name="Neulinger S.C."/>
        </authorList>
    </citation>
    <scope>NUCLEOTIDE SEQUENCE [LARGE SCALE GENOMIC DNA]</scope>
    <source>
        <strain evidence="1 2">DSM 16996</strain>
    </source>
</reference>
<keyword evidence="2" id="KW-1185">Reference proteome</keyword>
<evidence type="ECO:0008006" key="3">
    <source>
        <dbReference type="Google" id="ProtNLM"/>
    </source>
</evidence>
<dbReference type="Proteomes" id="UP000239089">
    <property type="component" value="Unassembled WGS sequence"/>
</dbReference>
<dbReference type="AlphaFoldDB" id="A0A2S6MWA0"/>
<organism evidence="1 2">
    <name type="scientific">Rhodoblastus sphagnicola</name>
    <dbReference type="NCBI Taxonomy" id="333368"/>
    <lineage>
        <taxon>Bacteria</taxon>
        <taxon>Pseudomonadati</taxon>
        <taxon>Pseudomonadota</taxon>
        <taxon>Alphaproteobacteria</taxon>
        <taxon>Hyphomicrobiales</taxon>
        <taxon>Rhodoblastaceae</taxon>
        <taxon>Rhodoblastus</taxon>
    </lineage>
</organism>
<comment type="caution">
    <text evidence="1">The sequence shown here is derived from an EMBL/GenBank/DDBJ whole genome shotgun (WGS) entry which is preliminary data.</text>
</comment>
<dbReference type="EMBL" id="NHSJ01000133">
    <property type="protein sequence ID" value="PPQ26629.1"/>
    <property type="molecule type" value="Genomic_DNA"/>
</dbReference>
<evidence type="ECO:0000313" key="2">
    <source>
        <dbReference type="Proteomes" id="UP000239089"/>
    </source>
</evidence>
<accession>A0A2S6MWA0</accession>
<name>A0A2S6MWA0_9HYPH</name>
<proteinExistence type="predicted"/>
<gene>
    <name evidence="1" type="ORF">CCR94_21945</name>
</gene>
<protein>
    <recommendedName>
        <fullName evidence="3">Cysteine rich repeat protein</fullName>
    </recommendedName>
</protein>
<evidence type="ECO:0000313" key="1">
    <source>
        <dbReference type="EMBL" id="PPQ26629.1"/>
    </source>
</evidence>